<dbReference type="AlphaFoldDB" id="A0AAW0JM08"/>
<comment type="caution">
    <text evidence="1">The sequence shown here is derived from an EMBL/GenBank/DDBJ whole genome shotgun (WGS) entry which is preliminary data.</text>
</comment>
<organism evidence="1 2">
    <name type="scientific">Myodes glareolus</name>
    <name type="common">Bank vole</name>
    <name type="synonym">Clethrionomys glareolus</name>
    <dbReference type="NCBI Taxonomy" id="447135"/>
    <lineage>
        <taxon>Eukaryota</taxon>
        <taxon>Metazoa</taxon>
        <taxon>Chordata</taxon>
        <taxon>Craniata</taxon>
        <taxon>Vertebrata</taxon>
        <taxon>Euteleostomi</taxon>
        <taxon>Mammalia</taxon>
        <taxon>Eutheria</taxon>
        <taxon>Euarchontoglires</taxon>
        <taxon>Glires</taxon>
        <taxon>Rodentia</taxon>
        <taxon>Myomorpha</taxon>
        <taxon>Muroidea</taxon>
        <taxon>Cricetidae</taxon>
        <taxon>Arvicolinae</taxon>
        <taxon>Myodes</taxon>
    </lineage>
</organism>
<gene>
    <name evidence="1" type="ORF">U0070_013613</name>
</gene>
<evidence type="ECO:0000313" key="1">
    <source>
        <dbReference type="EMBL" id="KAK7827987.1"/>
    </source>
</evidence>
<proteinExistence type="predicted"/>
<dbReference type="Proteomes" id="UP001488838">
    <property type="component" value="Unassembled WGS sequence"/>
</dbReference>
<keyword evidence="2" id="KW-1185">Reference proteome</keyword>
<name>A0AAW0JM08_MYOGA</name>
<reference evidence="1 2" key="1">
    <citation type="journal article" date="2023" name="bioRxiv">
        <title>Conserved and derived expression patterns and positive selection on dental genes reveal complex evolutionary context of ever-growing rodent molars.</title>
        <authorList>
            <person name="Calamari Z.T."/>
            <person name="Song A."/>
            <person name="Cohen E."/>
            <person name="Akter M."/>
            <person name="Roy R.D."/>
            <person name="Hallikas O."/>
            <person name="Christensen M.M."/>
            <person name="Li P."/>
            <person name="Marangoni P."/>
            <person name="Jernvall J."/>
            <person name="Klein O.D."/>
        </authorList>
    </citation>
    <scope>NUCLEOTIDE SEQUENCE [LARGE SCALE GENOMIC DNA]</scope>
    <source>
        <strain evidence="1">V071</strain>
    </source>
</reference>
<dbReference type="EMBL" id="JBBHLL010000028">
    <property type="protein sequence ID" value="KAK7827987.1"/>
    <property type="molecule type" value="Genomic_DNA"/>
</dbReference>
<protein>
    <submittedName>
        <fullName evidence="1">Uncharacterized protein</fullName>
    </submittedName>
</protein>
<evidence type="ECO:0000313" key="2">
    <source>
        <dbReference type="Proteomes" id="UP001488838"/>
    </source>
</evidence>
<sequence>MLFAGHQDVETVTASSSTSRESHFCLAFFSHFCALGWFLCQGSSRAAGTDDLAQHVDTHVGTWQLMRFLHINNGNGIGKEEWIWEESPHSASHHCTACHGDETWNCNHSIRLRAKSQNLSALPALCSNRELRRTRSLHGPYPVTMFERKACMLQNLRPS</sequence>
<accession>A0AAW0JM08</accession>